<gene>
    <name evidence="7" type="ORF">RND81_07G113800</name>
</gene>
<dbReference type="PANTHER" id="PTHR34455">
    <property type="entry name" value="OS07G0673550 PROTEIN"/>
    <property type="match status" value="1"/>
</dbReference>
<evidence type="ECO:0000256" key="2">
    <source>
        <dbReference type="ARBA" id="ARBA00022692"/>
    </source>
</evidence>
<reference evidence="7" key="1">
    <citation type="submission" date="2024-03" db="EMBL/GenBank/DDBJ databases">
        <title>WGS assembly of Saponaria officinalis var. Norfolk2.</title>
        <authorList>
            <person name="Jenkins J."/>
            <person name="Shu S."/>
            <person name="Grimwood J."/>
            <person name="Barry K."/>
            <person name="Goodstein D."/>
            <person name="Schmutz J."/>
            <person name="Leebens-Mack J."/>
            <person name="Osbourn A."/>
        </authorList>
    </citation>
    <scope>NUCLEOTIDE SEQUENCE [LARGE SCALE GENOMIC DNA]</scope>
    <source>
        <strain evidence="7">JIC</strain>
    </source>
</reference>
<keyword evidence="2 6" id="KW-0812">Transmembrane</keyword>
<evidence type="ECO:0008006" key="9">
    <source>
        <dbReference type="Google" id="ProtNLM"/>
    </source>
</evidence>
<keyword evidence="4 6" id="KW-0472">Membrane</keyword>
<proteinExistence type="predicted"/>
<evidence type="ECO:0000256" key="3">
    <source>
        <dbReference type="ARBA" id="ARBA00022989"/>
    </source>
</evidence>
<dbReference type="Gene3D" id="1.20.5.510">
    <property type="entry name" value="Single helix bin"/>
    <property type="match status" value="1"/>
</dbReference>
<protein>
    <recommendedName>
        <fullName evidence="9">Photosystem II reaction center X protein</fullName>
    </recommendedName>
</protein>
<dbReference type="Proteomes" id="UP001443914">
    <property type="component" value="Unassembled WGS sequence"/>
</dbReference>
<feature type="transmembrane region" description="Helical" evidence="6">
    <location>
        <begin position="81"/>
        <end position="102"/>
    </location>
</feature>
<evidence type="ECO:0000256" key="6">
    <source>
        <dbReference type="SAM" id="Phobius"/>
    </source>
</evidence>
<keyword evidence="5" id="KW-0604">Photosystem II</keyword>
<dbReference type="PANTHER" id="PTHR34455:SF1">
    <property type="entry name" value="OS07G0673550 PROTEIN"/>
    <property type="match status" value="1"/>
</dbReference>
<sequence length="111" mass="11266">MASKSLISAVTMGSSSGNKSTIVRPIAVKLEESTLTVKGRGQGQRPKGLKLEAPAAAGLTVAMMVPQAAEAAELVPSLNNFLFSILAGGAVLTAIFGAVIAVSNFDPVKRA</sequence>
<dbReference type="EMBL" id="JBDFQZ010000007">
    <property type="protein sequence ID" value="KAK9706256.1"/>
    <property type="molecule type" value="Genomic_DNA"/>
</dbReference>
<organism evidence="7 8">
    <name type="scientific">Saponaria officinalis</name>
    <name type="common">Common soapwort</name>
    <name type="synonym">Lychnis saponaria</name>
    <dbReference type="NCBI Taxonomy" id="3572"/>
    <lineage>
        <taxon>Eukaryota</taxon>
        <taxon>Viridiplantae</taxon>
        <taxon>Streptophyta</taxon>
        <taxon>Embryophyta</taxon>
        <taxon>Tracheophyta</taxon>
        <taxon>Spermatophyta</taxon>
        <taxon>Magnoliopsida</taxon>
        <taxon>eudicotyledons</taxon>
        <taxon>Gunneridae</taxon>
        <taxon>Pentapetalae</taxon>
        <taxon>Caryophyllales</taxon>
        <taxon>Caryophyllaceae</taxon>
        <taxon>Caryophylleae</taxon>
        <taxon>Saponaria</taxon>
    </lineage>
</organism>
<accession>A0AAW1JTY7</accession>
<keyword evidence="1" id="KW-0602">Photosynthesis</keyword>
<evidence type="ECO:0000313" key="8">
    <source>
        <dbReference type="Proteomes" id="UP001443914"/>
    </source>
</evidence>
<evidence type="ECO:0000313" key="7">
    <source>
        <dbReference type="EMBL" id="KAK9706256.1"/>
    </source>
</evidence>
<dbReference type="AlphaFoldDB" id="A0AAW1JTY7"/>
<dbReference type="InterPro" id="IPR009518">
    <property type="entry name" value="PSII_PsbX"/>
</dbReference>
<dbReference type="GO" id="GO:0009523">
    <property type="term" value="C:photosystem II"/>
    <property type="evidence" value="ECO:0007669"/>
    <property type="project" value="UniProtKB-KW"/>
</dbReference>
<evidence type="ECO:0000256" key="4">
    <source>
        <dbReference type="ARBA" id="ARBA00023136"/>
    </source>
</evidence>
<evidence type="ECO:0000256" key="5">
    <source>
        <dbReference type="ARBA" id="ARBA00023276"/>
    </source>
</evidence>
<keyword evidence="3 6" id="KW-1133">Transmembrane helix</keyword>
<evidence type="ECO:0000256" key="1">
    <source>
        <dbReference type="ARBA" id="ARBA00022531"/>
    </source>
</evidence>
<comment type="caution">
    <text evidence="7">The sequence shown here is derived from an EMBL/GenBank/DDBJ whole genome shotgun (WGS) entry which is preliminary data.</text>
</comment>
<dbReference type="Pfam" id="PF06596">
    <property type="entry name" value="PsbX"/>
    <property type="match status" value="1"/>
</dbReference>
<name>A0AAW1JTY7_SAPOF</name>
<keyword evidence="8" id="KW-1185">Reference proteome</keyword>
<dbReference type="GO" id="GO:0015979">
    <property type="term" value="P:photosynthesis"/>
    <property type="evidence" value="ECO:0007669"/>
    <property type="project" value="UniProtKB-KW"/>
</dbReference>